<evidence type="ECO:0000313" key="2">
    <source>
        <dbReference type="Proteomes" id="UP000663855"/>
    </source>
</evidence>
<sequence length="463" mass="54424">VGMFSIGLRSDRLGPSQLKLNDFMPTQLPDGSSNLRKLPSTFDLETTSIAPPDEKTIENESILIQEKNTKKTRCYLQQDQILKWYDSYSSTTKSMISDPANKAYILATVPIYDECLRDNYELQVWQSYLKMGIKQKHWTKEVTQRTKTCYDVINCQFIRKKINQLVDNIVQADATIFEVQVQLIRYWSHRNSENHKAIESIEKQILEYISQCTPYVKKMFQGRIELAKVEIEEYKALTDFNQIATPAQFNFHFVLESKVKQCSMKNKSYVMVTKRAEYGLLPKFIEKMELSFKIDESVMSQEDAQVMYDQMHKITKDYQSKVKQCSMKNKSYVMVTKRAEYGLLPKFIEKMERSFKIDESVMSQEDAQVIYDQMHKITKDYRTQMMSLYVRSLAREYELLSSEIKRTVELFPQDKDQGFGATSGHVAFKHYHELREKRLNLEVEQSLYFLEETQPMQINSITS</sequence>
<dbReference type="EMBL" id="CAJNOV010015076">
    <property type="protein sequence ID" value="CAF1567048.1"/>
    <property type="molecule type" value="Genomic_DNA"/>
</dbReference>
<accession>A0A815Y8P7</accession>
<feature type="non-terminal residue" evidence="1">
    <location>
        <position position="1"/>
    </location>
</feature>
<name>A0A815Y8P7_9BILA</name>
<evidence type="ECO:0000313" key="1">
    <source>
        <dbReference type="EMBL" id="CAF1567048.1"/>
    </source>
</evidence>
<dbReference type="AlphaFoldDB" id="A0A815Y8P7"/>
<protein>
    <submittedName>
        <fullName evidence="1">Uncharacterized protein</fullName>
    </submittedName>
</protein>
<proteinExistence type="predicted"/>
<organism evidence="1 2">
    <name type="scientific">Rotaria magnacalcarata</name>
    <dbReference type="NCBI Taxonomy" id="392030"/>
    <lineage>
        <taxon>Eukaryota</taxon>
        <taxon>Metazoa</taxon>
        <taxon>Spiralia</taxon>
        <taxon>Gnathifera</taxon>
        <taxon>Rotifera</taxon>
        <taxon>Eurotatoria</taxon>
        <taxon>Bdelloidea</taxon>
        <taxon>Philodinida</taxon>
        <taxon>Philodinidae</taxon>
        <taxon>Rotaria</taxon>
    </lineage>
</organism>
<comment type="caution">
    <text evidence="1">The sequence shown here is derived from an EMBL/GenBank/DDBJ whole genome shotgun (WGS) entry which is preliminary data.</text>
</comment>
<gene>
    <name evidence="1" type="ORF">CJN711_LOCUS31614</name>
</gene>
<dbReference type="Proteomes" id="UP000663855">
    <property type="component" value="Unassembled WGS sequence"/>
</dbReference>
<reference evidence="1" key="1">
    <citation type="submission" date="2021-02" db="EMBL/GenBank/DDBJ databases">
        <authorList>
            <person name="Nowell W R."/>
        </authorList>
    </citation>
    <scope>NUCLEOTIDE SEQUENCE</scope>
</reference>